<proteinExistence type="predicted"/>
<evidence type="ECO:0000259" key="2">
    <source>
        <dbReference type="Pfam" id="PF25386"/>
    </source>
</evidence>
<dbReference type="Pfam" id="PF25386">
    <property type="entry name" value="Chromo_SEND1"/>
    <property type="match status" value="1"/>
</dbReference>
<sequence>MSSALGMKPFLSQIPVPCPVSEIVKQRKVHGNEYYEVSWRNIDGLQVSVVPGDLVSSACPEKITEFLEKRDEQKKQKRRARPKKSDQAAVKDVDAQLQELLLGIQSESGTFPSMNNDSQAAD</sequence>
<reference evidence="3" key="2">
    <citation type="journal article" date="2015" name="Data Brief">
        <title>Shoot transcriptome of the giant reed, Arundo donax.</title>
        <authorList>
            <person name="Barrero R.A."/>
            <person name="Guerrero F.D."/>
            <person name="Moolhuijzen P."/>
            <person name="Goolsby J.A."/>
            <person name="Tidwell J."/>
            <person name="Bellgard S.E."/>
            <person name="Bellgard M.I."/>
        </authorList>
    </citation>
    <scope>NUCLEOTIDE SEQUENCE</scope>
    <source>
        <tissue evidence="3">Shoot tissue taken approximately 20 cm above the soil surface</tissue>
    </source>
</reference>
<dbReference type="Gene3D" id="2.40.50.40">
    <property type="match status" value="1"/>
</dbReference>
<dbReference type="InterPro" id="IPR057340">
    <property type="entry name" value="Chromo_SEND1"/>
</dbReference>
<feature type="domain" description="Single-strand DNA endonuclease 1 chromo" evidence="2">
    <location>
        <begin position="18"/>
        <end position="71"/>
    </location>
</feature>
<feature type="region of interest" description="Disordered" evidence="1">
    <location>
        <begin position="70"/>
        <end position="90"/>
    </location>
</feature>
<protein>
    <recommendedName>
        <fullName evidence="2">Single-strand DNA endonuclease 1 chromo domain-containing protein</fullName>
    </recommendedName>
</protein>
<dbReference type="CDD" id="cd00034">
    <property type="entry name" value="CSD"/>
    <property type="match status" value="1"/>
</dbReference>
<dbReference type="InterPro" id="IPR016197">
    <property type="entry name" value="Chromo-like_dom_sf"/>
</dbReference>
<evidence type="ECO:0000256" key="1">
    <source>
        <dbReference type="SAM" id="MobiDB-lite"/>
    </source>
</evidence>
<dbReference type="AlphaFoldDB" id="A0A0A9G7A5"/>
<accession>A0A0A9G7A5</accession>
<organism evidence="3">
    <name type="scientific">Arundo donax</name>
    <name type="common">Giant reed</name>
    <name type="synonym">Donax arundinaceus</name>
    <dbReference type="NCBI Taxonomy" id="35708"/>
    <lineage>
        <taxon>Eukaryota</taxon>
        <taxon>Viridiplantae</taxon>
        <taxon>Streptophyta</taxon>
        <taxon>Embryophyta</taxon>
        <taxon>Tracheophyta</taxon>
        <taxon>Spermatophyta</taxon>
        <taxon>Magnoliopsida</taxon>
        <taxon>Liliopsida</taxon>
        <taxon>Poales</taxon>
        <taxon>Poaceae</taxon>
        <taxon>PACMAD clade</taxon>
        <taxon>Arundinoideae</taxon>
        <taxon>Arundineae</taxon>
        <taxon>Arundo</taxon>
    </lineage>
</organism>
<dbReference type="SUPFAM" id="SSF54160">
    <property type="entry name" value="Chromo domain-like"/>
    <property type="match status" value="1"/>
</dbReference>
<reference evidence="3" key="1">
    <citation type="submission" date="2014-09" db="EMBL/GenBank/DDBJ databases">
        <authorList>
            <person name="Magalhaes I.L.F."/>
            <person name="Oliveira U."/>
            <person name="Santos F.R."/>
            <person name="Vidigal T.H.D.A."/>
            <person name="Brescovit A.D."/>
            <person name="Santos A.J."/>
        </authorList>
    </citation>
    <scope>NUCLEOTIDE SEQUENCE</scope>
    <source>
        <tissue evidence="3">Shoot tissue taken approximately 20 cm above the soil surface</tissue>
    </source>
</reference>
<name>A0A0A9G7A5_ARUDO</name>
<dbReference type="EMBL" id="GBRH01177524">
    <property type="protein sequence ID" value="JAE20372.1"/>
    <property type="molecule type" value="Transcribed_RNA"/>
</dbReference>
<evidence type="ECO:0000313" key="3">
    <source>
        <dbReference type="EMBL" id="JAE20372.1"/>
    </source>
</evidence>